<dbReference type="STRING" id="35752.SAMN05421541_101639"/>
<proteinExistence type="predicted"/>
<sequence length="135" mass="14544">MPVRFSEPEPIRWSLGRAVGVLDPYRPFTVLREISVVAESEPATGFGHAVHTRGMIKFGRPDLIMGVPEAGIGEAAQILNQLAAMLADGHVLHPGRRLRVDGSRSLTAVPYEPGDRIPDVRLIGDGLLLTDEATG</sequence>
<evidence type="ECO:0000313" key="2">
    <source>
        <dbReference type="Proteomes" id="UP000199645"/>
    </source>
</evidence>
<dbReference type="OrthoDB" id="8200265at2"/>
<organism evidence="1 2">
    <name type="scientific">Actinoplanes philippinensis</name>
    <dbReference type="NCBI Taxonomy" id="35752"/>
    <lineage>
        <taxon>Bacteria</taxon>
        <taxon>Bacillati</taxon>
        <taxon>Actinomycetota</taxon>
        <taxon>Actinomycetes</taxon>
        <taxon>Micromonosporales</taxon>
        <taxon>Micromonosporaceae</taxon>
        <taxon>Actinoplanes</taxon>
    </lineage>
</organism>
<reference evidence="1 2" key="1">
    <citation type="submission" date="2016-10" db="EMBL/GenBank/DDBJ databases">
        <authorList>
            <person name="de Groot N.N."/>
        </authorList>
    </citation>
    <scope>NUCLEOTIDE SEQUENCE [LARGE SCALE GENOMIC DNA]</scope>
    <source>
        <strain evidence="1 2">DSM 43019</strain>
    </source>
</reference>
<gene>
    <name evidence="1" type="ORF">SAMN05421541_101639</name>
</gene>
<keyword evidence="2" id="KW-1185">Reference proteome</keyword>
<dbReference type="RefSeq" id="WP_093609672.1">
    <property type="nucleotide sequence ID" value="NZ_BOMT01000010.1"/>
</dbReference>
<name>A0A1I2ACK8_9ACTN</name>
<dbReference type="AlphaFoldDB" id="A0A1I2ACK8"/>
<evidence type="ECO:0000313" key="1">
    <source>
        <dbReference type="EMBL" id="SFE41701.1"/>
    </source>
</evidence>
<accession>A0A1I2ACK8</accession>
<dbReference type="Proteomes" id="UP000199645">
    <property type="component" value="Unassembled WGS sequence"/>
</dbReference>
<dbReference type="EMBL" id="FONV01000001">
    <property type="protein sequence ID" value="SFE41701.1"/>
    <property type="molecule type" value="Genomic_DNA"/>
</dbReference>
<protein>
    <submittedName>
        <fullName evidence="1">Uncharacterized protein</fullName>
    </submittedName>
</protein>